<dbReference type="HOGENOM" id="CLU_000680_21_0_1"/>
<dbReference type="InParanoid" id="A0A061GR02"/>
<gene>
    <name evidence="2" type="ORF">TCM_038524</name>
</gene>
<dbReference type="InterPro" id="IPR044730">
    <property type="entry name" value="RNase_H-like_dom_plant"/>
</dbReference>
<dbReference type="Pfam" id="PF13456">
    <property type="entry name" value="RVT_3"/>
    <property type="match status" value="1"/>
</dbReference>
<keyword evidence="3" id="KW-1185">Reference proteome</keyword>
<dbReference type="GO" id="GO:0004523">
    <property type="term" value="F:RNA-DNA hybrid ribonuclease activity"/>
    <property type="evidence" value="ECO:0007669"/>
    <property type="project" value="InterPro"/>
</dbReference>
<dbReference type="Gramene" id="EOY31582">
    <property type="protein sequence ID" value="EOY31582"/>
    <property type="gene ID" value="TCM_038524"/>
</dbReference>
<name>A0A061GR02_THECC</name>
<evidence type="ECO:0000313" key="2">
    <source>
        <dbReference type="EMBL" id="EOY31582.1"/>
    </source>
</evidence>
<dbReference type="SUPFAM" id="SSF53098">
    <property type="entry name" value="Ribonuclease H-like"/>
    <property type="match status" value="1"/>
</dbReference>
<dbReference type="GO" id="GO:0003676">
    <property type="term" value="F:nucleic acid binding"/>
    <property type="evidence" value="ECO:0007669"/>
    <property type="project" value="InterPro"/>
</dbReference>
<evidence type="ECO:0000313" key="3">
    <source>
        <dbReference type="Proteomes" id="UP000026915"/>
    </source>
</evidence>
<dbReference type="PANTHER" id="PTHR33033:SF121">
    <property type="entry name" value="POLYNUCLEOTIDYL TRANSFERASE, RIBONUCLEASE H-LIKE SUPERFAMILY PROTEIN"/>
    <property type="match status" value="1"/>
</dbReference>
<feature type="domain" description="RNase H type-1" evidence="1">
    <location>
        <begin position="57"/>
        <end position="156"/>
    </location>
</feature>
<proteinExistence type="predicted"/>
<dbReference type="InterPro" id="IPR002156">
    <property type="entry name" value="RNaseH_domain"/>
</dbReference>
<reference evidence="2 3" key="1">
    <citation type="journal article" date="2013" name="Genome Biol.">
        <title>The genome sequence of the most widely cultivated cacao type and its use to identify candidate genes regulating pod color.</title>
        <authorList>
            <person name="Motamayor J.C."/>
            <person name="Mockaitis K."/>
            <person name="Schmutz J."/>
            <person name="Haiminen N."/>
            <person name="Iii D.L."/>
            <person name="Cornejo O."/>
            <person name="Findley S.D."/>
            <person name="Zheng P."/>
            <person name="Utro F."/>
            <person name="Royaert S."/>
            <person name="Saski C."/>
            <person name="Jenkins J."/>
            <person name="Podicheti R."/>
            <person name="Zhao M."/>
            <person name="Scheffler B.E."/>
            <person name="Stack J.C."/>
            <person name="Feltus F.A."/>
            <person name="Mustiga G.M."/>
            <person name="Amores F."/>
            <person name="Phillips W."/>
            <person name="Marelli J.P."/>
            <person name="May G.D."/>
            <person name="Shapiro H."/>
            <person name="Ma J."/>
            <person name="Bustamante C.D."/>
            <person name="Schnell R.J."/>
            <person name="Main D."/>
            <person name="Gilbert D."/>
            <person name="Parida L."/>
            <person name="Kuhn D.N."/>
        </authorList>
    </citation>
    <scope>NUCLEOTIDE SEQUENCE [LARGE SCALE GENOMIC DNA]</scope>
    <source>
        <strain evidence="3">cv. Matina 1-6</strain>
    </source>
</reference>
<evidence type="ECO:0000259" key="1">
    <source>
        <dbReference type="Pfam" id="PF13456"/>
    </source>
</evidence>
<protein>
    <recommendedName>
        <fullName evidence="1">RNase H type-1 domain-containing protein</fullName>
    </recommendedName>
</protein>
<dbReference type="Proteomes" id="UP000026915">
    <property type="component" value="Chromosome 9"/>
</dbReference>
<organism evidence="2 3">
    <name type="scientific">Theobroma cacao</name>
    <name type="common">Cacao</name>
    <name type="synonym">Cocoa</name>
    <dbReference type="NCBI Taxonomy" id="3641"/>
    <lineage>
        <taxon>Eukaryota</taxon>
        <taxon>Viridiplantae</taxon>
        <taxon>Streptophyta</taxon>
        <taxon>Embryophyta</taxon>
        <taxon>Tracheophyta</taxon>
        <taxon>Spermatophyta</taxon>
        <taxon>Magnoliopsida</taxon>
        <taxon>eudicotyledons</taxon>
        <taxon>Gunneridae</taxon>
        <taxon>Pentapetalae</taxon>
        <taxon>rosids</taxon>
        <taxon>malvids</taxon>
        <taxon>Malvales</taxon>
        <taxon>Malvaceae</taxon>
        <taxon>Byttnerioideae</taxon>
        <taxon>Theobroma</taxon>
    </lineage>
</organism>
<dbReference type="EMBL" id="CM001887">
    <property type="protein sequence ID" value="EOY31582.1"/>
    <property type="molecule type" value="Genomic_DNA"/>
</dbReference>
<sequence length="159" mass="18078">MNAKWPNLNLSIMDLARFLNEGINPIQDKKAKKVEVWKKPQNGYLKFNTYGSSRGCLGESGIGGILRNERGTTLALFSKLIGILDSTRAELLAMREAALVFATSRWNASHSLLFKCDLSNVVKWIKIPMDVPWRVRSLVIQITNLLDRIGRWEIKHNIN</sequence>
<dbReference type="InterPro" id="IPR012337">
    <property type="entry name" value="RNaseH-like_sf"/>
</dbReference>
<accession>A0A061GR02</accession>
<dbReference type="CDD" id="cd06222">
    <property type="entry name" value="RNase_H_like"/>
    <property type="match status" value="1"/>
</dbReference>
<dbReference type="PANTHER" id="PTHR33033">
    <property type="entry name" value="POLYNUCLEOTIDYL TRANSFERASE, RIBONUCLEASE H-LIKE SUPERFAMILY PROTEIN-RELATED"/>
    <property type="match status" value="1"/>
</dbReference>
<dbReference type="Gene3D" id="3.30.420.10">
    <property type="entry name" value="Ribonuclease H-like superfamily/Ribonuclease H"/>
    <property type="match status" value="1"/>
</dbReference>
<dbReference type="AlphaFoldDB" id="A0A061GR02"/>
<dbReference type="OMA" id="AREMNCA"/>
<dbReference type="InterPro" id="IPR036397">
    <property type="entry name" value="RNaseH_sf"/>
</dbReference>